<protein>
    <recommendedName>
        <fullName evidence="3">Tripartite tricarboxylate transporter substrate binding protein</fullName>
    </recommendedName>
</protein>
<sequence>VFASERGIVAPKGLPADVAEKLRQALGKVAANPEFQAQMKQQFTEMDYLDGPQWQERLKQDDGRLRQIWASTPWVE</sequence>
<evidence type="ECO:0008006" key="3">
    <source>
        <dbReference type="Google" id="ProtNLM"/>
    </source>
</evidence>
<dbReference type="EMBL" id="PITP01000182">
    <property type="protein sequence ID" value="PKD79662.1"/>
    <property type="molecule type" value="Genomic_DNA"/>
</dbReference>
<evidence type="ECO:0000313" key="2">
    <source>
        <dbReference type="Proteomes" id="UP000233549"/>
    </source>
</evidence>
<accession>A0AAP8HWU4</accession>
<comment type="caution">
    <text evidence="1">The sequence shown here is derived from an EMBL/GenBank/DDBJ whole genome shotgun (WGS) entry which is preliminary data.</text>
</comment>
<dbReference type="Gene3D" id="3.40.190.150">
    <property type="entry name" value="Bordetella uptake gene, domain 1"/>
    <property type="match status" value="1"/>
</dbReference>
<gene>
    <name evidence="1" type="ORF">CWS33_27930</name>
</gene>
<reference evidence="1 2" key="1">
    <citation type="submission" date="2017-12" db="EMBL/GenBank/DDBJ databases">
        <title>Rapid rising of carbapenem-resistant Enterobacteriaceae(CRE) and emergence of colistin resistance genemcr-1 in CRE in the hospital of Henan, China.</title>
        <authorList>
            <person name="Sun Q."/>
            <person name="Zhang R."/>
            <person name="Li Y."/>
            <person name="Shen Y."/>
            <person name="Zhang Y."/>
            <person name="Yang J."/>
            <person name="Shu L."/>
            <person name="Zhou H."/>
            <person name="Wang Y."/>
            <person name="Wang B."/>
            <person name="Shen Z."/>
        </authorList>
    </citation>
    <scope>NUCLEOTIDE SEQUENCE [LARGE SCALE GENOMIC DNA]</scope>
    <source>
        <strain evidence="1 2">3512</strain>
    </source>
</reference>
<evidence type="ECO:0000313" key="1">
    <source>
        <dbReference type="EMBL" id="PKD79662.1"/>
    </source>
</evidence>
<dbReference type="AlphaFoldDB" id="A0AAP8HWU4"/>
<name>A0AAP8HWU4_ECOLX</name>
<proteinExistence type="predicted"/>
<dbReference type="InterPro" id="IPR042100">
    <property type="entry name" value="Bug_dom1"/>
</dbReference>
<organism evidence="1 2">
    <name type="scientific">Escherichia coli</name>
    <dbReference type="NCBI Taxonomy" id="562"/>
    <lineage>
        <taxon>Bacteria</taxon>
        <taxon>Pseudomonadati</taxon>
        <taxon>Pseudomonadota</taxon>
        <taxon>Gammaproteobacteria</taxon>
        <taxon>Enterobacterales</taxon>
        <taxon>Enterobacteriaceae</taxon>
        <taxon>Escherichia</taxon>
    </lineage>
</organism>
<dbReference type="Proteomes" id="UP000233549">
    <property type="component" value="Unassembled WGS sequence"/>
</dbReference>
<feature type="non-terminal residue" evidence="1">
    <location>
        <position position="1"/>
    </location>
</feature>